<dbReference type="PANTHER" id="PTHR43427">
    <property type="entry name" value="CHLORIDE CHANNEL PROTEIN CLC-E"/>
    <property type="match status" value="1"/>
</dbReference>
<feature type="transmembrane region" description="Helical" evidence="6">
    <location>
        <begin position="45"/>
        <end position="66"/>
    </location>
</feature>
<evidence type="ECO:0000256" key="5">
    <source>
        <dbReference type="SAM" id="MobiDB-lite"/>
    </source>
</evidence>
<proteinExistence type="predicted"/>
<feature type="region of interest" description="Disordered" evidence="5">
    <location>
        <begin position="456"/>
        <end position="490"/>
    </location>
</feature>
<accession>A0ABU7R877</accession>
<feature type="region of interest" description="Disordered" evidence="5">
    <location>
        <begin position="1"/>
        <end position="26"/>
    </location>
</feature>
<evidence type="ECO:0000256" key="3">
    <source>
        <dbReference type="ARBA" id="ARBA00022989"/>
    </source>
</evidence>
<dbReference type="InterPro" id="IPR001807">
    <property type="entry name" value="ClC"/>
</dbReference>
<feature type="transmembrane region" description="Helical" evidence="6">
    <location>
        <begin position="384"/>
        <end position="410"/>
    </location>
</feature>
<feature type="compositionally biased region" description="Basic and acidic residues" evidence="5">
    <location>
        <begin position="474"/>
        <end position="490"/>
    </location>
</feature>
<dbReference type="InterPro" id="IPR014743">
    <property type="entry name" value="Cl-channel_core"/>
</dbReference>
<dbReference type="SUPFAM" id="SSF81340">
    <property type="entry name" value="Clc chloride channel"/>
    <property type="match status" value="1"/>
</dbReference>
<dbReference type="InterPro" id="IPR050368">
    <property type="entry name" value="ClC-type_chloride_channel"/>
</dbReference>
<keyword evidence="2 6" id="KW-0812">Transmembrane</keyword>
<feature type="transmembrane region" description="Helical" evidence="6">
    <location>
        <begin position="422"/>
        <end position="450"/>
    </location>
</feature>
<dbReference type="Proteomes" id="UP001332931">
    <property type="component" value="Unassembled WGS sequence"/>
</dbReference>
<evidence type="ECO:0000256" key="2">
    <source>
        <dbReference type="ARBA" id="ARBA00022692"/>
    </source>
</evidence>
<dbReference type="EMBL" id="JAZGJQ010000002">
    <property type="protein sequence ID" value="MEE6146795.1"/>
    <property type="molecule type" value="Genomic_DNA"/>
</dbReference>
<keyword evidence="4 6" id="KW-0472">Membrane</keyword>
<protein>
    <submittedName>
        <fullName evidence="7">Chloride channel protein</fullName>
    </submittedName>
</protein>
<feature type="compositionally biased region" description="Basic and acidic residues" evidence="5">
    <location>
        <begin position="1"/>
        <end position="22"/>
    </location>
</feature>
<keyword evidence="8" id="KW-1185">Reference proteome</keyword>
<dbReference type="Gene3D" id="1.10.3080.10">
    <property type="entry name" value="Clc chloride channel"/>
    <property type="match status" value="1"/>
</dbReference>
<comment type="subcellular location">
    <subcellularLocation>
        <location evidence="1">Membrane</location>
        <topology evidence="1">Multi-pass membrane protein</topology>
    </subcellularLocation>
</comment>
<dbReference type="Pfam" id="PF00654">
    <property type="entry name" value="Voltage_CLC"/>
    <property type="match status" value="1"/>
</dbReference>
<dbReference type="RefSeq" id="WP_330957563.1">
    <property type="nucleotide sequence ID" value="NZ_JAZGJQ010000002.1"/>
</dbReference>
<dbReference type="PRINTS" id="PR00762">
    <property type="entry name" value="CLCHANNEL"/>
</dbReference>
<gene>
    <name evidence="7" type="ORF">VXJ25_02110</name>
</gene>
<feature type="transmembrane region" description="Helical" evidence="6">
    <location>
        <begin position="312"/>
        <end position="330"/>
    </location>
</feature>
<feature type="transmembrane region" description="Helical" evidence="6">
    <location>
        <begin position="274"/>
        <end position="291"/>
    </location>
</feature>
<feature type="transmembrane region" description="Helical" evidence="6">
    <location>
        <begin position="97"/>
        <end position="114"/>
    </location>
</feature>
<evidence type="ECO:0000313" key="7">
    <source>
        <dbReference type="EMBL" id="MEE6146795.1"/>
    </source>
</evidence>
<sequence length="490" mass="49809">MRCSRHRDERDAGARGEKDLRPGRPYVRDATPGARAALAAPQTPVALALLSLATGLLVGLVAWGALTLSDRLIELVWGLAGGRGADPALGASCAPRWFPLPACVAGGLVIGLWTRRTHVAPESLETVMATLRRTGSYRLEHPSASVVSFLLPLAFGGSVGPEAGLTGLIASGCCWIRDTLKRAGLRVGAVADVTVSASLSAIFGAPFAGLLAEAEGDAGAPDVDAYEMRRPVKALLYLTAALGALAGVRLLSALVGGASGLPRFAASEADLADLAWFLPCAGMGYALALVSRVSQRAFCALSRRVGDGEAALLAKPVAAGAVLGATAVLLPDVLFSGEGATRALIRDWAVTAPSAMLACGLAKSALTQMCIALGWRGGHFFPDIFAGAACGMGLAVITGADPTFAAAVTASTFVAATTKRPLLTVGLLLLCFPAGDILWSAAAAALAYVLPLPAAPASGEGDAGDQGERGAAARGEKDAPPHRPDASRLR</sequence>
<evidence type="ECO:0000256" key="4">
    <source>
        <dbReference type="ARBA" id="ARBA00023136"/>
    </source>
</evidence>
<evidence type="ECO:0000256" key="6">
    <source>
        <dbReference type="SAM" id="Phobius"/>
    </source>
</evidence>
<organism evidence="7 8">
    <name type="scientific">Olsenella absiana</name>
    <dbReference type="NCBI Taxonomy" id="3115222"/>
    <lineage>
        <taxon>Bacteria</taxon>
        <taxon>Bacillati</taxon>
        <taxon>Actinomycetota</taxon>
        <taxon>Coriobacteriia</taxon>
        <taxon>Coriobacteriales</taxon>
        <taxon>Atopobiaceae</taxon>
        <taxon>Olsenella</taxon>
    </lineage>
</organism>
<dbReference type="PANTHER" id="PTHR43427:SF12">
    <property type="entry name" value="CHLORIDE TRANSPORTER"/>
    <property type="match status" value="1"/>
</dbReference>
<comment type="caution">
    <text evidence="7">The sequence shown here is derived from an EMBL/GenBank/DDBJ whole genome shotgun (WGS) entry which is preliminary data.</text>
</comment>
<name>A0ABU7R877_9ACTN</name>
<evidence type="ECO:0000256" key="1">
    <source>
        <dbReference type="ARBA" id="ARBA00004141"/>
    </source>
</evidence>
<dbReference type="CDD" id="cd00400">
    <property type="entry name" value="Voltage_gated_ClC"/>
    <property type="match status" value="1"/>
</dbReference>
<evidence type="ECO:0000313" key="8">
    <source>
        <dbReference type="Proteomes" id="UP001332931"/>
    </source>
</evidence>
<reference evidence="7 8" key="1">
    <citation type="submission" date="2024-01" db="EMBL/GenBank/DDBJ databases">
        <title>Description of Olsenella sp. nov., isolated from pig feces.</title>
        <authorList>
            <person name="Chang Y.-H."/>
        </authorList>
    </citation>
    <scope>NUCLEOTIDE SEQUENCE [LARGE SCALE GENOMIC DNA]</scope>
    <source>
        <strain evidence="7 8">YH-ols2223</strain>
    </source>
</reference>
<feature type="transmembrane region" description="Helical" evidence="6">
    <location>
        <begin position="234"/>
        <end position="254"/>
    </location>
</feature>
<keyword evidence="3 6" id="KW-1133">Transmembrane helix</keyword>